<comment type="caution">
    <text evidence="2">The sequence shown here is derived from an EMBL/GenBank/DDBJ whole genome shotgun (WGS) entry which is preliminary data.</text>
</comment>
<gene>
    <name evidence="2" type="ORF">WMY93_017995</name>
</gene>
<evidence type="ECO:0000259" key="1">
    <source>
        <dbReference type="Pfam" id="PF23751"/>
    </source>
</evidence>
<name>A0AAW0NPG1_9GOBI</name>
<dbReference type="PANTHER" id="PTHR14593:SF5">
    <property type="entry name" value="WD REPEAT-CONTAINING PROTEIN 11"/>
    <property type="match status" value="1"/>
</dbReference>
<dbReference type="PANTHER" id="PTHR14593">
    <property type="entry name" value="WD REPEAT-CONTAINING PROTEIN 11"/>
    <property type="match status" value="1"/>
</dbReference>
<evidence type="ECO:0000313" key="3">
    <source>
        <dbReference type="Proteomes" id="UP001460270"/>
    </source>
</evidence>
<sequence length="320" mass="35273">MPWRSAEAVTLNDCLQLSYLPSKRNHMLLLYPREILILDLELSQTVGVVAIERSGVPFTQVIPCAQRDALYCLHENGCITLRVCRSTSTEDASDPEQSVQELVYDLRSQCDAIRVTKTVRPYRMVICPVNENNAALMVSDGRVMLWELKAHSGKTTVNPSSGLSPLYSPVAFCGAPLAPNQKRIQDLSLNSMIGQTLIAGETPPPSSNQHEVQLKFLLTGLLSGLPLPPFAIRMCPPLTTKNISHYQPLLAVEPKFTIHPRSEEARQKTHFDSAAGDSLTSSLFRLLLGVDESCALKTQSARSSFHIQDTSGTQLSEVYP</sequence>
<protein>
    <recommendedName>
        <fullName evidence="1">WDR11 first beta-propeller domain-containing protein</fullName>
    </recommendedName>
</protein>
<feature type="domain" description="WDR11 first beta-propeller" evidence="1">
    <location>
        <begin position="7"/>
        <end position="80"/>
    </location>
</feature>
<reference evidence="3" key="1">
    <citation type="submission" date="2024-04" db="EMBL/GenBank/DDBJ databases">
        <title>Salinicola lusitanus LLJ914,a marine bacterium isolated from the Okinawa Trough.</title>
        <authorList>
            <person name="Li J."/>
        </authorList>
    </citation>
    <scope>NUCLEOTIDE SEQUENCE [LARGE SCALE GENOMIC DNA]</scope>
</reference>
<keyword evidence="3" id="KW-1185">Reference proteome</keyword>
<dbReference type="Proteomes" id="UP001460270">
    <property type="component" value="Unassembled WGS sequence"/>
</dbReference>
<dbReference type="GO" id="GO:0005737">
    <property type="term" value="C:cytoplasm"/>
    <property type="evidence" value="ECO:0007669"/>
    <property type="project" value="TreeGrafter"/>
</dbReference>
<organism evidence="2 3">
    <name type="scientific">Mugilogobius chulae</name>
    <name type="common">yellowstripe goby</name>
    <dbReference type="NCBI Taxonomy" id="88201"/>
    <lineage>
        <taxon>Eukaryota</taxon>
        <taxon>Metazoa</taxon>
        <taxon>Chordata</taxon>
        <taxon>Craniata</taxon>
        <taxon>Vertebrata</taxon>
        <taxon>Euteleostomi</taxon>
        <taxon>Actinopterygii</taxon>
        <taxon>Neopterygii</taxon>
        <taxon>Teleostei</taxon>
        <taxon>Neoteleostei</taxon>
        <taxon>Acanthomorphata</taxon>
        <taxon>Gobiaria</taxon>
        <taxon>Gobiiformes</taxon>
        <taxon>Gobioidei</taxon>
        <taxon>Gobiidae</taxon>
        <taxon>Gobionellinae</taxon>
        <taxon>Mugilogobius</taxon>
    </lineage>
</organism>
<evidence type="ECO:0000313" key="2">
    <source>
        <dbReference type="EMBL" id="KAK7901226.1"/>
    </source>
</evidence>
<accession>A0AAW0NPG1</accession>
<dbReference type="InterPro" id="IPR057852">
    <property type="entry name" value="Beta-prop_WDR11_1st"/>
</dbReference>
<dbReference type="InterPro" id="IPR039694">
    <property type="entry name" value="WDR11"/>
</dbReference>
<proteinExistence type="predicted"/>
<dbReference type="EMBL" id="JBBPFD010000013">
    <property type="protein sequence ID" value="KAK7901226.1"/>
    <property type="molecule type" value="Genomic_DNA"/>
</dbReference>
<dbReference type="AlphaFoldDB" id="A0AAW0NPG1"/>
<dbReference type="Pfam" id="PF23751">
    <property type="entry name" value="Beta-prop_WDR11_1st"/>
    <property type="match status" value="1"/>
</dbReference>